<dbReference type="InterPro" id="IPR036188">
    <property type="entry name" value="FAD/NAD-bd_sf"/>
</dbReference>
<dbReference type="SUPFAM" id="SSF51905">
    <property type="entry name" value="FAD/NAD(P)-binding domain"/>
    <property type="match status" value="1"/>
</dbReference>
<gene>
    <name evidence="3" type="ORF">BTJ66_05025</name>
    <name evidence="4" type="ORF">MNY58_00355</name>
</gene>
<dbReference type="Proteomes" id="UP001056588">
    <property type="component" value="Chromosome"/>
</dbReference>
<dbReference type="SUPFAM" id="SSF54373">
    <property type="entry name" value="FAD-linked reductases, C-terminal domain"/>
    <property type="match status" value="1"/>
</dbReference>
<reference evidence="4" key="4">
    <citation type="submission" date="2022-03" db="EMBL/GenBank/DDBJ databases">
        <title>Complete Genome Sequence of Staphylococcus edaphicus strain CCM 8731.</title>
        <authorList>
            <person name="Rimmer C.O."/>
            <person name="Thomas J.C."/>
        </authorList>
    </citation>
    <scope>NUCLEOTIDE SEQUENCE</scope>
    <source>
        <strain evidence="4">CCM 8731</strain>
    </source>
</reference>
<dbReference type="Gene3D" id="3.50.50.60">
    <property type="entry name" value="FAD/NAD(P)-binding domain"/>
    <property type="match status" value="1"/>
</dbReference>
<reference evidence="5" key="2">
    <citation type="submission" date="2017-10" db="EMBL/GenBank/DDBJ databases">
        <title>Staphylococcus edaphicus sp. nov., isolated in Antarctica, harbouring mecC gene and genomic islands essential in adaptation to extreme environment.</title>
        <authorList>
            <person name="Pantucek R."/>
            <person name="Sedlacek I."/>
            <person name="Indrakova A."/>
            <person name="Vrbovska V."/>
            <person name="Maslanova I."/>
            <person name="Kovarovic V."/>
            <person name="Svec P."/>
            <person name="Kralova S."/>
            <person name="Kristofova L."/>
            <person name="Keklakova J."/>
            <person name="Petras P."/>
            <person name="Doskar J."/>
        </authorList>
    </citation>
    <scope>NUCLEOTIDE SEQUENCE [LARGE SCALE GENOMIC DNA]</scope>
    <source>
        <strain evidence="5">CCM 5085</strain>
    </source>
</reference>
<feature type="domain" description="FAD dependent oxidoreductase" evidence="2">
    <location>
        <begin position="6"/>
        <end position="350"/>
    </location>
</feature>
<dbReference type="GO" id="GO:0016491">
    <property type="term" value="F:oxidoreductase activity"/>
    <property type="evidence" value="ECO:0007669"/>
    <property type="project" value="UniProtKB-KW"/>
</dbReference>
<evidence type="ECO:0000313" key="6">
    <source>
        <dbReference type="Proteomes" id="UP001056588"/>
    </source>
</evidence>
<evidence type="ECO:0000313" key="5">
    <source>
        <dbReference type="Proteomes" id="UP000223828"/>
    </source>
</evidence>
<protein>
    <submittedName>
        <fullName evidence="4">FAD-binding oxidoreductase</fullName>
    </submittedName>
    <submittedName>
        <fullName evidence="3">Glycine oxidase ThiO</fullName>
    </submittedName>
</protein>
<dbReference type="EMBL" id="CP093217">
    <property type="protein sequence ID" value="UQW81611.1"/>
    <property type="molecule type" value="Genomic_DNA"/>
</dbReference>
<dbReference type="GO" id="GO:0005737">
    <property type="term" value="C:cytoplasm"/>
    <property type="evidence" value="ECO:0007669"/>
    <property type="project" value="TreeGrafter"/>
</dbReference>
<keyword evidence="6" id="KW-1185">Reference proteome</keyword>
<dbReference type="InterPro" id="IPR006076">
    <property type="entry name" value="FAD-dep_OxRdtase"/>
</dbReference>
<dbReference type="AlphaFoldDB" id="A0A2C6WPV5"/>
<proteinExistence type="predicted"/>
<organism evidence="3 5">
    <name type="scientific">Staphylococcus edaphicus</name>
    <dbReference type="NCBI Taxonomy" id="1955013"/>
    <lineage>
        <taxon>Bacteria</taxon>
        <taxon>Bacillati</taxon>
        <taxon>Bacillota</taxon>
        <taxon>Bacilli</taxon>
        <taxon>Bacillales</taxon>
        <taxon>Staphylococcaceae</taxon>
        <taxon>Staphylococcus</taxon>
    </lineage>
</organism>
<sequence length="371" mass="41492">MNTKFDVIIIGSGVIGMSIARELSQKGARVAIIDRNIRGMYASYAAGGMLGAHNEFTEACQLFHFAKESQKMFKPLQDSLLSEVDMDIEYLESGLVKIAESEQDNPIVEKQFKFLHQHNTNTQLLSPKSLEDITDHNVKSPSLTAMLIPEDNQVNAHKYTKALFHSLAKRHIQFIGHSEVQAINKQGNGYAVLTQKETYHSNKVVVAGGAWSGQLLNRYLPEHQVTGVKGEVLLVEHPTLNLNTTLFMTNGCYIIPKMNHRYLIGATSYYDNYSVGVSKSGKNWLCEQATSYVPNLANSKLIHQWSGIRPFGLNGKPIMDEVDNNLFVVTGHHRNGILLSPLIGLKMSEWIESGRKPVAFEDFSIERSCRT</sequence>
<evidence type="ECO:0000259" key="2">
    <source>
        <dbReference type="Pfam" id="PF01266"/>
    </source>
</evidence>
<evidence type="ECO:0000256" key="1">
    <source>
        <dbReference type="ARBA" id="ARBA00023002"/>
    </source>
</evidence>
<dbReference type="PANTHER" id="PTHR13847">
    <property type="entry name" value="SARCOSINE DEHYDROGENASE-RELATED"/>
    <property type="match status" value="1"/>
</dbReference>
<dbReference type="PANTHER" id="PTHR13847:SF289">
    <property type="entry name" value="GLYCINE OXIDASE"/>
    <property type="match status" value="1"/>
</dbReference>
<evidence type="ECO:0000313" key="3">
    <source>
        <dbReference type="EMBL" id="PHK50115.1"/>
    </source>
</evidence>
<dbReference type="EMBL" id="MRZN01000005">
    <property type="protein sequence ID" value="PHK50115.1"/>
    <property type="molecule type" value="Genomic_DNA"/>
</dbReference>
<accession>A0A2C6WPV5</accession>
<reference evidence="3" key="1">
    <citation type="journal article" date="2017" name="Appl. Environ. Microbiol.">
        <title>Staphylococcus edaphicus sp. nov., isolated in Antarctica, harbours mecC gene and genomic islands with suspected role in adaptation to extreme environment.</title>
        <authorList>
            <person name="Pantucek R."/>
            <person name="Sedlacek I."/>
            <person name="Indrakova A."/>
            <person name="Vrbovska V."/>
            <person name="Maslanova I."/>
            <person name="Kovarovic V."/>
            <person name="Svec P."/>
            <person name="Kralova S."/>
            <person name="Kristofova L."/>
            <person name="Keklakova J."/>
            <person name="Petras P."/>
            <person name="Doskar J."/>
        </authorList>
    </citation>
    <scope>NUCLEOTIDE SEQUENCE</scope>
    <source>
        <strain evidence="3">CCM 8730</strain>
    </source>
</reference>
<evidence type="ECO:0000313" key="4">
    <source>
        <dbReference type="EMBL" id="UQW81611.1"/>
    </source>
</evidence>
<reference evidence="3" key="3">
    <citation type="submission" date="2017-10" db="EMBL/GenBank/DDBJ databases">
        <authorList>
            <person name="Vrbovska V."/>
            <person name="Kovarovic V."/>
            <person name="Indrakova A."/>
        </authorList>
    </citation>
    <scope>NUCLEOTIDE SEQUENCE</scope>
    <source>
        <strain evidence="3">CCM 8730</strain>
    </source>
</reference>
<keyword evidence="1" id="KW-0560">Oxidoreductase</keyword>
<dbReference type="Gene3D" id="3.30.9.10">
    <property type="entry name" value="D-Amino Acid Oxidase, subunit A, domain 2"/>
    <property type="match status" value="1"/>
</dbReference>
<dbReference type="RefSeq" id="WP_099089873.1">
    <property type="nucleotide sequence ID" value="NZ_CP093217.1"/>
</dbReference>
<name>A0A2C6WPV5_9STAP</name>
<dbReference type="OrthoDB" id="9794226at2"/>
<dbReference type="Proteomes" id="UP000223828">
    <property type="component" value="Unassembled WGS sequence"/>
</dbReference>
<dbReference type="Pfam" id="PF01266">
    <property type="entry name" value="DAO"/>
    <property type="match status" value="1"/>
</dbReference>